<sequence>MIKRDFSVERIYQVLTNEFIKEHNLLELDTLILDFKVGDCIKHDGPWSVYDEITDIFVEDGTRFYNTISDQYVDVKFQHMYHKRESTK</sequence>
<dbReference type="AlphaFoldDB" id="A0A2A4TB90"/>
<dbReference type="Proteomes" id="UP000218113">
    <property type="component" value="Unassembled WGS sequence"/>
</dbReference>
<gene>
    <name evidence="1" type="ORF">COB67_00050</name>
</gene>
<comment type="caution">
    <text evidence="1">The sequence shown here is derived from an EMBL/GenBank/DDBJ whole genome shotgun (WGS) entry which is preliminary data.</text>
</comment>
<dbReference type="EMBL" id="NVSR01000001">
    <property type="protein sequence ID" value="PCI30880.1"/>
    <property type="molecule type" value="Genomic_DNA"/>
</dbReference>
<proteinExistence type="predicted"/>
<evidence type="ECO:0000313" key="2">
    <source>
        <dbReference type="Proteomes" id="UP000218113"/>
    </source>
</evidence>
<reference evidence="2" key="1">
    <citation type="submission" date="2017-08" db="EMBL/GenBank/DDBJ databases">
        <title>A dynamic microbial community with high functional redundancy inhabits the cold, oxic subseafloor aquifer.</title>
        <authorList>
            <person name="Tully B.J."/>
            <person name="Wheat C.G."/>
            <person name="Glazer B.T."/>
            <person name="Huber J.A."/>
        </authorList>
    </citation>
    <scope>NUCLEOTIDE SEQUENCE [LARGE SCALE GENOMIC DNA]</scope>
</reference>
<name>A0A2A4TB90_9DELT</name>
<evidence type="ECO:0000313" key="1">
    <source>
        <dbReference type="EMBL" id="PCI30880.1"/>
    </source>
</evidence>
<accession>A0A2A4TB90</accession>
<protein>
    <submittedName>
        <fullName evidence="1">Uncharacterized protein</fullName>
    </submittedName>
</protein>
<organism evidence="1 2">
    <name type="scientific">SAR324 cluster bacterium</name>
    <dbReference type="NCBI Taxonomy" id="2024889"/>
    <lineage>
        <taxon>Bacteria</taxon>
        <taxon>Deltaproteobacteria</taxon>
        <taxon>SAR324 cluster</taxon>
    </lineage>
</organism>